<dbReference type="Proteomes" id="UP000799776">
    <property type="component" value="Unassembled WGS sequence"/>
</dbReference>
<evidence type="ECO:0000313" key="2">
    <source>
        <dbReference type="EMBL" id="KAF2091816.1"/>
    </source>
</evidence>
<proteinExistence type="predicted"/>
<gene>
    <name evidence="2" type="ORF">K490DRAFT_32193</name>
</gene>
<reference evidence="2" key="1">
    <citation type="journal article" date="2020" name="Stud. Mycol.">
        <title>101 Dothideomycetes genomes: a test case for predicting lifestyles and emergence of pathogens.</title>
        <authorList>
            <person name="Haridas S."/>
            <person name="Albert R."/>
            <person name="Binder M."/>
            <person name="Bloem J."/>
            <person name="Labutti K."/>
            <person name="Salamov A."/>
            <person name="Andreopoulos B."/>
            <person name="Baker S."/>
            <person name="Barry K."/>
            <person name="Bills G."/>
            <person name="Bluhm B."/>
            <person name="Cannon C."/>
            <person name="Castanera R."/>
            <person name="Culley D."/>
            <person name="Daum C."/>
            <person name="Ezra D."/>
            <person name="Gonzalez J."/>
            <person name="Henrissat B."/>
            <person name="Kuo A."/>
            <person name="Liang C."/>
            <person name="Lipzen A."/>
            <person name="Lutzoni F."/>
            <person name="Magnuson J."/>
            <person name="Mondo S."/>
            <person name="Nolan M."/>
            <person name="Ohm R."/>
            <person name="Pangilinan J."/>
            <person name="Park H.-J."/>
            <person name="Ramirez L."/>
            <person name="Alfaro M."/>
            <person name="Sun H."/>
            <person name="Tritt A."/>
            <person name="Yoshinaga Y."/>
            <person name="Zwiers L.-H."/>
            <person name="Turgeon B."/>
            <person name="Goodwin S."/>
            <person name="Spatafora J."/>
            <person name="Crous P."/>
            <person name="Grigoriev I."/>
        </authorList>
    </citation>
    <scope>NUCLEOTIDE SEQUENCE</scope>
    <source>
        <strain evidence="2">CBS 121410</strain>
    </source>
</reference>
<accession>A0A9P4I4T4</accession>
<evidence type="ECO:0000313" key="3">
    <source>
        <dbReference type="Proteomes" id="UP000799776"/>
    </source>
</evidence>
<dbReference type="OrthoDB" id="5405107at2759"/>
<dbReference type="AlphaFoldDB" id="A0A9P4I4T4"/>
<name>A0A9P4I4T4_9PEZI</name>
<keyword evidence="1" id="KW-1133">Transmembrane helix</keyword>
<keyword evidence="1" id="KW-0812">Transmembrane</keyword>
<organism evidence="2 3">
    <name type="scientific">Saccharata proteae CBS 121410</name>
    <dbReference type="NCBI Taxonomy" id="1314787"/>
    <lineage>
        <taxon>Eukaryota</taxon>
        <taxon>Fungi</taxon>
        <taxon>Dikarya</taxon>
        <taxon>Ascomycota</taxon>
        <taxon>Pezizomycotina</taxon>
        <taxon>Dothideomycetes</taxon>
        <taxon>Dothideomycetes incertae sedis</taxon>
        <taxon>Botryosphaeriales</taxon>
        <taxon>Saccharataceae</taxon>
        <taxon>Saccharata</taxon>
    </lineage>
</organism>
<feature type="transmembrane region" description="Helical" evidence="1">
    <location>
        <begin position="60"/>
        <end position="78"/>
    </location>
</feature>
<keyword evidence="1" id="KW-0472">Membrane</keyword>
<sequence length="156" mass="17184">MADSISVTVHTLQALLSTYTLYFSYISITNLQKYETKTEEAAKYSNIAKDQLHKTRTTQGNALIAILMSLATSIALAFKQSSWSPYLVVGINVGNALNLLQTRAHVSNFWKGKAKVPFVEGYNEAISGTERIIALLGNMSGSWALSSVLALWKFFV</sequence>
<comment type="caution">
    <text evidence="2">The sequence shown here is derived from an EMBL/GenBank/DDBJ whole genome shotgun (WGS) entry which is preliminary data.</text>
</comment>
<feature type="transmembrane region" description="Helical" evidence="1">
    <location>
        <begin position="132"/>
        <end position="152"/>
    </location>
</feature>
<evidence type="ECO:0000256" key="1">
    <source>
        <dbReference type="SAM" id="Phobius"/>
    </source>
</evidence>
<dbReference type="EMBL" id="ML978711">
    <property type="protein sequence ID" value="KAF2091816.1"/>
    <property type="molecule type" value="Genomic_DNA"/>
</dbReference>
<protein>
    <submittedName>
        <fullName evidence="2">Uncharacterized protein</fullName>
    </submittedName>
</protein>
<keyword evidence="3" id="KW-1185">Reference proteome</keyword>